<evidence type="ECO:0000259" key="2">
    <source>
        <dbReference type="Pfam" id="PF12770"/>
    </source>
</evidence>
<dbReference type="Gene3D" id="1.25.40.10">
    <property type="entry name" value="Tetratricopeptide repeat domain"/>
    <property type="match status" value="1"/>
</dbReference>
<feature type="compositionally biased region" description="Basic and acidic residues" evidence="1">
    <location>
        <begin position="1"/>
        <end position="13"/>
    </location>
</feature>
<dbReference type="InterPro" id="IPR011990">
    <property type="entry name" value="TPR-like_helical_dom_sf"/>
</dbReference>
<dbReference type="Proteomes" id="UP001589608">
    <property type="component" value="Unassembled WGS sequence"/>
</dbReference>
<dbReference type="SUPFAM" id="SSF48452">
    <property type="entry name" value="TPR-like"/>
    <property type="match status" value="2"/>
</dbReference>
<organism evidence="3 4">
    <name type="scientific">Dactylosporangium vinaceum</name>
    <dbReference type="NCBI Taxonomy" id="53362"/>
    <lineage>
        <taxon>Bacteria</taxon>
        <taxon>Bacillati</taxon>
        <taxon>Actinomycetota</taxon>
        <taxon>Actinomycetes</taxon>
        <taxon>Micromonosporales</taxon>
        <taxon>Micromonosporaceae</taxon>
        <taxon>Dactylosporangium</taxon>
    </lineage>
</organism>
<evidence type="ECO:0000256" key="1">
    <source>
        <dbReference type="SAM" id="MobiDB-lite"/>
    </source>
</evidence>
<comment type="caution">
    <text evidence="3">The sequence shown here is derived from an EMBL/GenBank/DDBJ whole genome shotgun (WGS) entry which is preliminary data.</text>
</comment>
<accession>A0ABV5M5I6</accession>
<sequence>MPDRIRRSSDVADRAAIPAASPPTVFTRPRPRSSDAAGTAALLPMVFARPREAVAGARRVLAGDPAPLDASIAHQVIGLVERDFGDASAAVGRLLLAVRLARAAGSAEREADALAAYGVALIHAGRTRAGLARLDRAVHLARGAEAARVRFRRARVLWVLGRPAAALDDLRRALPVLRRAGDPIWTARALTLRALLRLAQGAAAGAADDLGLAERLFATTDQAHDVAVAVHNRGLVAFRAGDLPAALAHLDAAARAYRRLGTPAPDLTIDRCAVLLTAGLAREALEVAAAGVRELETLRGQATRKAELLLMAGRAALAAADPVTAGSLATAASRLFQAQRRDWWLFHSRLVLLQSRSFTPALMRQAAAVATRLEALDSPEAGPAHLLAGRAALALGRAAVADRHLAAAARERGRGAALSRVTGWLAEALRWEAAGDPRRTLAACRRGLDVLRRHQSSLGGSELRAQSTTRGAELAATALRTGLRAGGARRLLEWCERWRSIALAVPPARAGADRGMRAELVRYRGVTARLTEAQTAGRAAPHLRRAQLALERRIRARSLQRPGDWGDLVQLRPVVPALLAALGPARLLELADIEGQVHVLECADGRVRRHPAGARAEVAAELEFARAALQRLAFGADRPRARATMAALDASGARLQELLLGGAATGLTGGPVVLVPPAWMHGLPWALLPALRPLAFCVAPSARAWLRSRSLQEPTTRDVVLVAGPGLAGGPLEVAAIAKLYEQPTVLDGPRATAAGTLEALDGSWLAHVAAHGKFRADSPLFSALHMHDGPMTVHDFERLRTAPYRLVLSSCDSARLAPSGADELLGLAAALLPLGTAAIIASVVPVDDEATADLMQTLHRGLRHGLTTAAALSAMRAEAAEDPLATATACAFTAIGAG</sequence>
<dbReference type="Pfam" id="PF12770">
    <property type="entry name" value="CHAT"/>
    <property type="match status" value="1"/>
</dbReference>
<dbReference type="InterPro" id="IPR019734">
    <property type="entry name" value="TPR_rpt"/>
</dbReference>
<dbReference type="RefSeq" id="WP_223098314.1">
    <property type="nucleotide sequence ID" value="NZ_CP061913.1"/>
</dbReference>
<dbReference type="InterPro" id="IPR024983">
    <property type="entry name" value="CHAT_dom"/>
</dbReference>
<keyword evidence="4" id="KW-1185">Reference proteome</keyword>
<name>A0ABV5M5I6_9ACTN</name>
<dbReference type="EMBL" id="JBHMCA010000024">
    <property type="protein sequence ID" value="MFB9444103.1"/>
    <property type="molecule type" value="Genomic_DNA"/>
</dbReference>
<reference evidence="3 4" key="1">
    <citation type="submission" date="2024-09" db="EMBL/GenBank/DDBJ databases">
        <authorList>
            <person name="Sun Q."/>
            <person name="Mori K."/>
        </authorList>
    </citation>
    <scope>NUCLEOTIDE SEQUENCE [LARGE SCALE GENOMIC DNA]</scope>
    <source>
        <strain evidence="3 4">JCM 3307</strain>
    </source>
</reference>
<feature type="domain" description="CHAT" evidence="2">
    <location>
        <begin position="655"/>
        <end position="884"/>
    </location>
</feature>
<proteinExistence type="predicted"/>
<evidence type="ECO:0000313" key="4">
    <source>
        <dbReference type="Proteomes" id="UP001589608"/>
    </source>
</evidence>
<feature type="region of interest" description="Disordered" evidence="1">
    <location>
        <begin position="1"/>
        <end position="33"/>
    </location>
</feature>
<dbReference type="SMART" id="SM00028">
    <property type="entry name" value="TPR"/>
    <property type="match status" value="2"/>
</dbReference>
<protein>
    <submittedName>
        <fullName evidence="3">CHAT domain-containing protein</fullName>
    </submittedName>
</protein>
<gene>
    <name evidence="3" type="ORF">ACFFTR_13555</name>
</gene>
<evidence type="ECO:0000313" key="3">
    <source>
        <dbReference type="EMBL" id="MFB9444103.1"/>
    </source>
</evidence>